<dbReference type="EMBL" id="JASBWV010000005">
    <property type="protein sequence ID" value="KAJ9126300.1"/>
    <property type="molecule type" value="Genomic_DNA"/>
</dbReference>
<accession>A0ACC2XSF7</accession>
<protein>
    <submittedName>
        <fullName evidence="1">Uncharacterized protein</fullName>
    </submittedName>
</protein>
<evidence type="ECO:0000313" key="1">
    <source>
        <dbReference type="EMBL" id="KAJ9126300.1"/>
    </source>
</evidence>
<evidence type="ECO:0000313" key="2">
    <source>
        <dbReference type="Proteomes" id="UP001234202"/>
    </source>
</evidence>
<dbReference type="Proteomes" id="UP001234202">
    <property type="component" value="Unassembled WGS sequence"/>
</dbReference>
<organism evidence="1 2">
    <name type="scientific">Naganishia onofrii</name>
    <dbReference type="NCBI Taxonomy" id="1851511"/>
    <lineage>
        <taxon>Eukaryota</taxon>
        <taxon>Fungi</taxon>
        <taxon>Dikarya</taxon>
        <taxon>Basidiomycota</taxon>
        <taxon>Agaricomycotina</taxon>
        <taxon>Tremellomycetes</taxon>
        <taxon>Filobasidiales</taxon>
        <taxon>Filobasidiaceae</taxon>
        <taxon>Naganishia</taxon>
    </lineage>
</organism>
<gene>
    <name evidence="1" type="ORF">QFC24_002032</name>
</gene>
<comment type="caution">
    <text evidence="1">The sequence shown here is derived from an EMBL/GenBank/DDBJ whole genome shotgun (WGS) entry which is preliminary data.</text>
</comment>
<name>A0ACC2XSF7_9TREE</name>
<sequence>MRFSIAATLLVLSPLLTLSNEVETREEFGASALINAVRGREPQDAFDKHGNTLDCNSRPFSDAESHHRCCTTLGDTDSAPAPYRDPIAAFQPDTPQELSTTDTDRVGMRAVLPTSVNASSFTIPVGSNKRSALPNAESLPSNTTTDETVSVAYIAYPQEGGYRGEGVATASVTWGMSSPAVKPTSYALPTDMSKLLLPGKNHPLMAGDFAPISADIYRHRAQSAVNLGFWLVAEQWGTPQYFASCATSDSAEFNIAEGCSKEYMEDFWSTFITEDDFAAMPELGINTVRLPIGYWTVGKDNCHCQKTVFWPYMDKYENQWSYVLQAIQWAAKYNIGVLIDYHGAEGSQNGWDHSGVHSKQPLFLTRIEYMLHTTSVLKWIATQIKDFPNVVGLQLLNEPYPDKPDVMNPWYESTIGHLKPILGDDYPFYIFGNNKERSDWIRNRTEFVVMDYHLYFLWNPQIEKLNTDELIARMHSYYAPLLDSWGPNLIIGEWACTVANPDTPWINYTQFCDAQMELLNRPSIAGWHYWNWKAESDYYNTWSFLSSTGGSDGLSRAHTDTRELLIPPYGQANFLINPSVSTGPTQRKTLPKRSLFAVEEPDALHIWDEGCSVASDFARAGSRYVPETC</sequence>
<proteinExistence type="predicted"/>
<reference evidence="1" key="1">
    <citation type="submission" date="2023-04" db="EMBL/GenBank/DDBJ databases">
        <title>Draft Genome sequencing of Naganishia species isolated from polar environments using Oxford Nanopore Technology.</title>
        <authorList>
            <person name="Leo P."/>
            <person name="Venkateswaran K."/>
        </authorList>
    </citation>
    <scope>NUCLEOTIDE SEQUENCE</scope>
    <source>
        <strain evidence="1">DBVPG 5303</strain>
    </source>
</reference>
<keyword evidence="2" id="KW-1185">Reference proteome</keyword>